<dbReference type="EMBL" id="CP001157">
    <property type="protein sequence ID" value="ACO80110.1"/>
    <property type="molecule type" value="Genomic_DNA"/>
</dbReference>
<dbReference type="STRING" id="322710.Avin_39710"/>
<sequence>MGVRHRPARRCLPRTILSCFSPPASLRMSAVSLARRPFSPVPFVSLRRADPVCPRLLRIVCFIYGILI</sequence>
<dbReference type="Proteomes" id="UP000002424">
    <property type="component" value="Chromosome"/>
</dbReference>
<organism evidence="1 2">
    <name type="scientific">Azotobacter vinelandii (strain DJ / ATCC BAA-1303)</name>
    <dbReference type="NCBI Taxonomy" id="322710"/>
    <lineage>
        <taxon>Bacteria</taxon>
        <taxon>Pseudomonadati</taxon>
        <taxon>Pseudomonadota</taxon>
        <taxon>Gammaproteobacteria</taxon>
        <taxon>Pseudomonadales</taxon>
        <taxon>Pseudomonadaceae</taxon>
        <taxon>Azotobacter</taxon>
    </lineage>
</organism>
<gene>
    <name evidence="1" type="ordered locus">Avin_39710</name>
</gene>
<reference evidence="1 2" key="1">
    <citation type="journal article" date="2009" name="J. Bacteriol.">
        <title>Genome sequence of Azotobacter vinelandii, an obligate aerobe specialized to support diverse anaerobic metabolic processes.</title>
        <authorList>
            <person name="Setubal J.C."/>
            <person name="dos Santos P."/>
            <person name="Goldman B.S."/>
            <person name="Ertesvag H."/>
            <person name="Espin G."/>
            <person name="Rubio L.M."/>
            <person name="Valla S."/>
            <person name="Almeida N.F."/>
            <person name="Balasubramanian D."/>
            <person name="Cromes L."/>
            <person name="Curatti L."/>
            <person name="Du Z."/>
            <person name="Godsy E."/>
            <person name="Goodner B."/>
            <person name="Hellner-Burris K."/>
            <person name="Hernandez J.A."/>
            <person name="Houmiel K."/>
            <person name="Imperial J."/>
            <person name="Kennedy C."/>
            <person name="Larson T.J."/>
            <person name="Latreille P."/>
            <person name="Ligon L.S."/>
            <person name="Lu J."/>
            <person name="Maerk M."/>
            <person name="Miller N.M."/>
            <person name="Norton S."/>
            <person name="O'Carroll I.P."/>
            <person name="Paulsen I."/>
            <person name="Raulfs E.C."/>
            <person name="Roemer R."/>
            <person name="Rosser J."/>
            <person name="Segura D."/>
            <person name="Slater S."/>
            <person name="Stricklin S.L."/>
            <person name="Studholme D.J."/>
            <person name="Sun J."/>
            <person name="Viana C.J."/>
            <person name="Wallin E."/>
            <person name="Wang B."/>
            <person name="Wheeler C."/>
            <person name="Zhu H."/>
            <person name="Dean D.R."/>
            <person name="Dixon R."/>
            <person name="Wood D."/>
        </authorList>
    </citation>
    <scope>NUCLEOTIDE SEQUENCE [LARGE SCALE GENOMIC DNA]</scope>
    <source>
        <strain evidence="2">DJ / ATCC BAA-1303</strain>
    </source>
</reference>
<evidence type="ECO:0000313" key="2">
    <source>
        <dbReference type="Proteomes" id="UP000002424"/>
    </source>
</evidence>
<dbReference type="HOGENOM" id="CLU_2784953_0_0_6"/>
<accession>C1DE02</accession>
<proteinExistence type="predicted"/>
<evidence type="ECO:0000313" key="1">
    <source>
        <dbReference type="EMBL" id="ACO80110.1"/>
    </source>
</evidence>
<dbReference type="KEGG" id="avn:Avin_39710"/>
<name>C1DE02_AZOVD</name>
<keyword evidence="2" id="KW-1185">Reference proteome</keyword>
<dbReference type="EnsemblBacteria" id="ACO80110">
    <property type="protein sequence ID" value="ACO80110"/>
    <property type="gene ID" value="Avin_39710"/>
</dbReference>
<protein>
    <submittedName>
        <fullName evidence="1">Uncharacterized protein</fullName>
    </submittedName>
</protein>
<dbReference type="AlphaFoldDB" id="C1DE02"/>